<gene>
    <name evidence="1" type="ORF">SAMN05920897_10522</name>
</gene>
<evidence type="ECO:0000313" key="1">
    <source>
        <dbReference type="EMBL" id="SIQ19152.1"/>
    </source>
</evidence>
<organism evidence="1 2">
    <name type="scientific">Alkalispirochaeta americana</name>
    <dbReference type="NCBI Taxonomy" id="159291"/>
    <lineage>
        <taxon>Bacteria</taxon>
        <taxon>Pseudomonadati</taxon>
        <taxon>Spirochaetota</taxon>
        <taxon>Spirochaetia</taxon>
        <taxon>Spirochaetales</taxon>
        <taxon>Spirochaetaceae</taxon>
        <taxon>Alkalispirochaeta</taxon>
    </lineage>
</organism>
<proteinExistence type="predicted"/>
<name>A0A1N6QRM8_9SPIO</name>
<sequence>MACESSRGYSIAMTTSFTSYENMPVIEDFSEIFRSSRFFDLPEDWYVVMTDVRNSTQAIESGLYKEVNTAGSIAVMAISNIRDDMNFPFLFGGDGMTYLIPPDLLNPVKDVLADTRGLVKDVFSLDLRIGLVPVGDVYHRGCELKVAKVCISNSYHQALITGNGVDMAEGLLKDSSPDNPWLVPDDWPRTGQADYAGFTCRWSDVPSSRGETISLIVKARAAESTREVAILQDVFRGVQKILGDETRYHPLSRESLKISRKEMYREQRVMSRQRGGLRYHLQGMILAMMIPMMKLIMSWQIPLRVQGMEIRRLRENFMVNADFQKFDGSLKMVVSATPQEAVLLEDFFRQRREEGLVFYGMHRSDRALMTCLMHMKSGSEVHFIDAADGGYAMAAKSLKAQISQERRG</sequence>
<evidence type="ECO:0000313" key="2">
    <source>
        <dbReference type="Proteomes" id="UP000186400"/>
    </source>
</evidence>
<dbReference type="EMBL" id="FTMS01000005">
    <property type="protein sequence ID" value="SIQ19152.1"/>
    <property type="molecule type" value="Genomic_DNA"/>
</dbReference>
<dbReference type="Proteomes" id="UP000186400">
    <property type="component" value="Unassembled WGS sequence"/>
</dbReference>
<dbReference type="InterPro" id="IPR021445">
    <property type="entry name" value="DUF3095"/>
</dbReference>
<dbReference type="STRING" id="159291.SAMN05920897_10522"/>
<reference evidence="2" key="1">
    <citation type="submission" date="2017-01" db="EMBL/GenBank/DDBJ databases">
        <authorList>
            <person name="Varghese N."/>
            <person name="Submissions S."/>
        </authorList>
    </citation>
    <scope>NUCLEOTIDE SEQUENCE [LARGE SCALE GENOMIC DNA]</scope>
    <source>
        <strain evidence="2">ASpG1</strain>
    </source>
</reference>
<evidence type="ECO:0008006" key="3">
    <source>
        <dbReference type="Google" id="ProtNLM"/>
    </source>
</evidence>
<dbReference type="Pfam" id="PF11294">
    <property type="entry name" value="DUF3095"/>
    <property type="match status" value="1"/>
</dbReference>
<accession>A0A1N6QRM8</accession>
<dbReference type="AlphaFoldDB" id="A0A1N6QRM8"/>
<keyword evidence="2" id="KW-1185">Reference proteome</keyword>
<protein>
    <recommendedName>
        <fullName evidence="3">DUF3095 domain-containing protein</fullName>
    </recommendedName>
</protein>